<evidence type="ECO:0000313" key="2">
    <source>
        <dbReference type="Proteomes" id="UP000004097"/>
    </source>
</evidence>
<dbReference type="EMBL" id="AECQ01000027">
    <property type="protein sequence ID" value="EFW24168.1"/>
    <property type="molecule type" value="Genomic_DNA"/>
</dbReference>
<sequence length="91" mass="10390">MAVLVFGLGAKSRIYKKMQGIQEISDYLLLPSIHDRLSEIEYFLIRNSNMEIPTRLVDLVLGHKKDMGSKKDTCKTYMSVDDFNKSRYGGA</sequence>
<reference evidence="1 2" key="1">
    <citation type="submission" date="2010-08" db="EMBL/GenBank/DDBJ databases">
        <authorList>
            <person name="Weinstock G."/>
            <person name="Sodergren E."/>
            <person name="Clifton S."/>
            <person name="Fulton L."/>
            <person name="Fulton B."/>
            <person name="Courtney L."/>
            <person name="Fronick C."/>
            <person name="Harrison M."/>
            <person name="Strong C."/>
            <person name="Farmer C."/>
            <person name="Delahaunty K."/>
            <person name="Markovic C."/>
            <person name="Hall O."/>
            <person name="Minx P."/>
            <person name="Tomlinson C."/>
            <person name="Mitreva M."/>
            <person name="Hou S."/>
            <person name="Chen J."/>
            <person name="Wollam A."/>
            <person name="Pepin K.H."/>
            <person name="Johnson M."/>
            <person name="Bhonagiri V."/>
            <person name="Zhang X."/>
            <person name="Suruliraj S."/>
            <person name="Warren W."/>
            <person name="Chinwalla A."/>
            <person name="Mardis E.R."/>
            <person name="Wilson R.K."/>
        </authorList>
    </citation>
    <scope>NUCLEOTIDE SEQUENCE [LARGE SCALE GENOMIC DNA]</scope>
    <source>
        <strain evidence="1 2">F0204</strain>
    </source>
</reference>
<keyword evidence="2" id="KW-1185">Reference proteome</keyword>
<dbReference type="HOGENOM" id="CLU_2425345_0_0_9"/>
<gene>
    <name evidence="1" type="ORF">HMPREF9430_01258</name>
</gene>
<protein>
    <submittedName>
        <fullName evidence="1">Uncharacterized protein</fullName>
    </submittedName>
</protein>
<dbReference type="AlphaFoldDB" id="E7MNY7"/>
<proteinExistence type="predicted"/>
<dbReference type="Proteomes" id="UP000004097">
    <property type="component" value="Unassembled WGS sequence"/>
</dbReference>
<organism evidence="1 2">
    <name type="scientific">Solobacterium moorei F0204</name>
    <dbReference type="NCBI Taxonomy" id="706433"/>
    <lineage>
        <taxon>Bacteria</taxon>
        <taxon>Bacillati</taxon>
        <taxon>Bacillota</taxon>
        <taxon>Erysipelotrichia</taxon>
        <taxon>Erysipelotrichales</taxon>
        <taxon>Erysipelotrichaceae</taxon>
        <taxon>Solobacterium</taxon>
    </lineage>
</organism>
<accession>E7MNY7</accession>
<name>E7MNY7_9FIRM</name>
<dbReference type="STRING" id="706433.HMPREF9430_01258"/>
<comment type="caution">
    <text evidence="1">The sequence shown here is derived from an EMBL/GenBank/DDBJ whole genome shotgun (WGS) entry which is preliminary data.</text>
</comment>
<evidence type="ECO:0000313" key="1">
    <source>
        <dbReference type="EMBL" id="EFW24168.1"/>
    </source>
</evidence>